<evidence type="ECO:0000313" key="3">
    <source>
        <dbReference type="EMBL" id="OHA12654.1"/>
    </source>
</evidence>
<evidence type="ECO:0000313" key="4">
    <source>
        <dbReference type="Proteomes" id="UP000177171"/>
    </source>
</evidence>
<dbReference type="GO" id="GO:0016020">
    <property type="term" value="C:membrane"/>
    <property type="evidence" value="ECO:0007669"/>
    <property type="project" value="InterPro"/>
</dbReference>
<organism evidence="3 4">
    <name type="scientific">Candidatus Sungbacteria bacterium RIFCSPLOWO2_12_FULL_41_11</name>
    <dbReference type="NCBI Taxonomy" id="1802286"/>
    <lineage>
        <taxon>Bacteria</taxon>
        <taxon>Candidatus Sungiibacteriota</taxon>
    </lineage>
</organism>
<keyword evidence="1" id="KW-1133">Transmembrane helix</keyword>
<gene>
    <name evidence="3" type="ORF">A3G49_00055</name>
</gene>
<dbReference type="Gene3D" id="3.40.50.300">
    <property type="entry name" value="P-loop containing nucleotide triphosphate hydrolases"/>
    <property type="match status" value="2"/>
</dbReference>
<dbReference type="InterPro" id="IPR058441">
    <property type="entry name" value="DUF8128"/>
</dbReference>
<dbReference type="EMBL" id="MHQY01000044">
    <property type="protein sequence ID" value="OHA12654.1"/>
    <property type="molecule type" value="Genomic_DNA"/>
</dbReference>
<comment type="caution">
    <text evidence="3">The sequence shown here is derived from an EMBL/GenBank/DDBJ whole genome shotgun (WGS) entry which is preliminary data.</text>
</comment>
<dbReference type="Proteomes" id="UP000177171">
    <property type="component" value="Unassembled WGS sequence"/>
</dbReference>
<dbReference type="Pfam" id="PF02534">
    <property type="entry name" value="T4SS-DNA_transf"/>
    <property type="match status" value="1"/>
</dbReference>
<dbReference type="CDD" id="cd01127">
    <property type="entry name" value="TrwB_TraG_TraD_VirD4"/>
    <property type="match status" value="1"/>
</dbReference>
<keyword evidence="1" id="KW-0812">Transmembrane</keyword>
<dbReference type="InterPro" id="IPR051162">
    <property type="entry name" value="T4SS_component"/>
</dbReference>
<dbReference type="PANTHER" id="PTHR30121:SF6">
    <property type="entry name" value="SLR6007 PROTEIN"/>
    <property type="match status" value="1"/>
</dbReference>
<dbReference type="PANTHER" id="PTHR30121">
    <property type="entry name" value="UNCHARACTERIZED PROTEIN YJGR-RELATED"/>
    <property type="match status" value="1"/>
</dbReference>
<reference evidence="3 4" key="1">
    <citation type="journal article" date="2016" name="Nat. Commun.">
        <title>Thousands of microbial genomes shed light on interconnected biogeochemical processes in an aquifer system.</title>
        <authorList>
            <person name="Anantharaman K."/>
            <person name="Brown C.T."/>
            <person name="Hug L.A."/>
            <person name="Sharon I."/>
            <person name="Castelle C.J."/>
            <person name="Probst A.J."/>
            <person name="Thomas B.C."/>
            <person name="Singh A."/>
            <person name="Wilkins M.J."/>
            <person name="Karaoz U."/>
            <person name="Brodie E.L."/>
            <person name="Williams K.H."/>
            <person name="Hubbard S.S."/>
            <person name="Banfield J.F."/>
        </authorList>
    </citation>
    <scope>NUCLEOTIDE SEQUENCE [LARGE SCALE GENOMIC DNA]</scope>
</reference>
<dbReference type="AlphaFoldDB" id="A0A1G2LMA7"/>
<sequence length="806" mass="91975">MTFITIFFIILGILAFGFFWMLKKITRRDEIWRSLNLRLFLVRLPKDIRKEEMSQEHAREKISVMENVYANLMSVHDSWWNTFAYGKPAFALEITTPHIGEEISFYAAVPKRFAESLEKIIHANFSSASIEQVKDYNIFNPEGVTAASEVKLMRKFFFPVKTYREISTDPLRSVTNVFSKLAREGEGASFQIVARPAPGGLKLKIHSFAKEVQEGRAKIRSGPRNKIIGFFEMMRETISPPSPQQEEAKKMKKLTQGEEELLKKVEAKTQKNLFEANIRLLASAKDEKRASEILRNLESALAQFADPTSNEFAINRVSGSSLKELIYKFSFRVFDESKKMILNSEEMTGLFHFPNIMLETPKVEFLKAKEASAPANLPSSGMVLGFNFFRGISSEIKLQKEDRRRHIYTVGQTGTGKSVLLKNMIRQDIESGEGTCFIDPHGDTVEEILGYIPENRLDDVIYFNPADTARPLGLNMLEYDQRFPEQKTMVVNELFSIFQKLYGAIPESMGPMFEQYFRNSTLLVMDNPESGNTLMEISRVLSDSSFRELKLSRTSNIIVKTFWEQIAEKAGGESALANIVPYVTSKFDTFLANEIMRPIIVQEKSAFNFREVMDSKKILLINLSKGRLGELNSSLLGLILVGKLLIASLSRTDVPEESRSDFYLYLDEFQNVTTPSIATILSEARKYRLDLVISHQFIGQLEENIKKAVFGNVGSMIAFRIGSDDAEFMEKQFQPVFSGHDLLNIDNFNCYAKLLINGKTSEPFSMKTYPSGQIFRENVEKIKELSRLKYGKPREEVEEEIIKKHS</sequence>
<evidence type="ECO:0000259" key="2">
    <source>
        <dbReference type="Pfam" id="PF26449"/>
    </source>
</evidence>
<name>A0A1G2LMA7_9BACT</name>
<feature type="domain" description="DUF8128" evidence="2">
    <location>
        <begin position="59"/>
        <end position="363"/>
    </location>
</feature>
<dbReference type="SUPFAM" id="SSF52540">
    <property type="entry name" value="P-loop containing nucleoside triphosphate hydrolases"/>
    <property type="match status" value="1"/>
</dbReference>
<proteinExistence type="predicted"/>
<dbReference type="InterPro" id="IPR003688">
    <property type="entry name" value="TraG/VirD4"/>
</dbReference>
<protein>
    <recommendedName>
        <fullName evidence="2">DUF8128 domain-containing protein</fullName>
    </recommendedName>
</protein>
<evidence type="ECO:0000256" key="1">
    <source>
        <dbReference type="SAM" id="Phobius"/>
    </source>
</evidence>
<keyword evidence="1" id="KW-0472">Membrane</keyword>
<dbReference type="InterPro" id="IPR027417">
    <property type="entry name" value="P-loop_NTPase"/>
</dbReference>
<accession>A0A1G2LMA7</accession>
<dbReference type="Pfam" id="PF26449">
    <property type="entry name" value="DUF8128"/>
    <property type="match status" value="1"/>
</dbReference>
<feature type="transmembrane region" description="Helical" evidence="1">
    <location>
        <begin position="6"/>
        <end position="22"/>
    </location>
</feature>